<keyword evidence="2" id="KW-0436">Ligase</keyword>
<feature type="compositionally biased region" description="Basic and acidic residues" evidence="1">
    <location>
        <begin position="107"/>
        <end position="128"/>
    </location>
</feature>
<name>A0A0J7L5W6_LASNI</name>
<evidence type="ECO:0000313" key="2">
    <source>
        <dbReference type="EMBL" id="KMQ98372.1"/>
    </source>
</evidence>
<protein>
    <submittedName>
        <fullName evidence="2">Phosphoribosylamine--glycine ligase</fullName>
    </submittedName>
</protein>
<proteinExistence type="predicted"/>
<comment type="caution">
    <text evidence="2">The sequence shown here is derived from an EMBL/GenBank/DDBJ whole genome shotgun (WGS) entry which is preliminary data.</text>
</comment>
<dbReference type="AlphaFoldDB" id="A0A0J7L5W6"/>
<feature type="region of interest" description="Disordered" evidence="1">
    <location>
        <begin position="104"/>
        <end position="128"/>
    </location>
</feature>
<dbReference type="Proteomes" id="UP000036403">
    <property type="component" value="Unassembled WGS sequence"/>
</dbReference>
<dbReference type="EMBL" id="LBMM01000433">
    <property type="protein sequence ID" value="KMQ98372.1"/>
    <property type="molecule type" value="Genomic_DNA"/>
</dbReference>
<accession>A0A0J7L5W6</accession>
<reference evidence="2 3" key="1">
    <citation type="submission" date="2015-04" db="EMBL/GenBank/DDBJ databases">
        <title>Lasius niger genome sequencing.</title>
        <authorList>
            <person name="Konorov E.A."/>
            <person name="Nikitin M.A."/>
            <person name="Kirill M.V."/>
            <person name="Chang P."/>
        </authorList>
    </citation>
    <scope>NUCLEOTIDE SEQUENCE [LARGE SCALE GENOMIC DNA]</scope>
    <source>
        <tissue evidence="2">Whole</tissue>
    </source>
</reference>
<keyword evidence="3" id="KW-1185">Reference proteome</keyword>
<evidence type="ECO:0000256" key="1">
    <source>
        <dbReference type="SAM" id="MobiDB-lite"/>
    </source>
</evidence>
<dbReference type="GO" id="GO:0016874">
    <property type="term" value="F:ligase activity"/>
    <property type="evidence" value="ECO:0007669"/>
    <property type="project" value="UniProtKB-KW"/>
</dbReference>
<organism evidence="2 3">
    <name type="scientific">Lasius niger</name>
    <name type="common">Black garden ant</name>
    <dbReference type="NCBI Taxonomy" id="67767"/>
    <lineage>
        <taxon>Eukaryota</taxon>
        <taxon>Metazoa</taxon>
        <taxon>Ecdysozoa</taxon>
        <taxon>Arthropoda</taxon>
        <taxon>Hexapoda</taxon>
        <taxon>Insecta</taxon>
        <taxon>Pterygota</taxon>
        <taxon>Neoptera</taxon>
        <taxon>Endopterygota</taxon>
        <taxon>Hymenoptera</taxon>
        <taxon>Apocrita</taxon>
        <taxon>Aculeata</taxon>
        <taxon>Formicoidea</taxon>
        <taxon>Formicidae</taxon>
        <taxon>Formicinae</taxon>
        <taxon>Lasius</taxon>
        <taxon>Lasius</taxon>
    </lineage>
</organism>
<dbReference type="PaxDb" id="67767-A0A0J7L5W6"/>
<evidence type="ECO:0000313" key="3">
    <source>
        <dbReference type="Proteomes" id="UP000036403"/>
    </source>
</evidence>
<gene>
    <name evidence="2" type="ORF">RF55_1267</name>
</gene>
<sequence>MTRAPVLFPFFGLRLSHRDSYLISTDHFGSFLLLASSPSAPVLPPFIPELCNFLLATVPPRRAEIGVRWNDFVEMCVVAERGGIGHDGDGGIFIVGSTLEEEEEEEEIKKRGDWARTKTNEPKENDEN</sequence>